<organism evidence="1 2">
    <name type="scientific">Moniliophthora roreri</name>
    <name type="common">Frosty pod rot fungus</name>
    <name type="synonym">Monilia roreri</name>
    <dbReference type="NCBI Taxonomy" id="221103"/>
    <lineage>
        <taxon>Eukaryota</taxon>
        <taxon>Fungi</taxon>
        <taxon>Dikarya</taxon>
        <taxon>Basidiomycota</taxon>
        <taxon>Agaricomycotina</taxon>
        <taxon>Agaricomycetes</taxon>
        <taxon>Agaricomycetidae</taxon>
        <taxon>Agaricales</taxon>
        <taxon>Marasmiineae</taxon>
        <taxon>Marasmiaceae</taxon>
        <taxon>Moniliophthora</taxon>
    </lineage>
</organism>
<evidence type="ECO:0000313" key="2">
    <source>
        <dbReference type="Proteomes" id="UP000054988"/>
    </source>
</evidence>
<dbReference type="AlphaFoldDB" id="A0A0W0FYZ1"/>
<dbReference type="EMBL" id="LATX01001463">
    <property type="protein sequence ID" value="KTB41438.1"/>
    <property type="molecule type" value="Genomic_DNA"/>
</dbReference>
<proteinExistence type="predicted"/>
<protein>
    <submittedName>
        <fullName evidence="1">Uncharacterized protein</fullName>
    </submittedName>
</protein>
<accession>A0A0W0FYZ1</accession>
<gene>
    <name evidence="1" type="ORF">WG66_5998</name>
</gene>
<dbReference type="Proteomes" id="UP000054988">
    <property type="component" value="Unassembled WGS sequence"/>
</dbReference>
<sequence>MSIHNSQFSVRGKPTFNNVHGNQVNYNSHTTVTAEIVHIHGDDTQVTERTIFSEFETVKRGHVIGMKELGSVDLLKRYRDRENGEWVGWWRGSTRKTISTVQVHPDRQSNLTAITYEGEDAQEAWEKDFEQFSRASRTGLFQLFGINRSEIPMLIFHHELIPVAHFFTDSLWMNMYMEYLRVNEGCEDEDLWMDTRRGILCSGPTGPHVTFPVLPKDGLVLQGLPSTLDMLEEGTSVAFFSKFGSNMDSSVLACAWRFCERTYLDDLFPKMTEAHQHKDNNHPQLMADYPYLECLWQNPPHHLPIDIISGLCFGTVYSPLLEPVVRWPPEAPGLWKWNVNGLVEETQVDGGLTRFKLVGQEGEVCLYASFSYQTFWEGWLSQSSHVFDFLKTTGHQESFSVIHPPWIMLHSIQHEYEAYDGLLAFFDLCDVEETQPIYLFFYPLPMSISELISWMDGHTHFWSFDENGQSRIPEKEWKQWDIPVFTPCSGNDTILRSWPTHIYTALCNWQIARGFNSSTADWAQELGIPKFEIVGEMNNNQLKEIPEQPEKSGWNWLWSAFAGSDISACAC</sequence>
<name>A0A0W0FYZ1_MONRR</name>
<comment type="caution">
    <text evidence="1">The sequence shown here is derived from an EMBL/GenBank/DDBJ whole genome shotgun (WGS) entry which is preliminary data.</text>
</comment>
<evidence type="ECO:0000313" key="1">
    <source>
        <dbReference type="EMBL" id="KTB41438.1"/>
    </source>
</evidence>
<reference evidence="1 2" key="1">
    <citation type="submission" date="2015-12" db="EMBL/GenBank/DDBJ databases">
        <title>Draft genome sequence of Moniliophthora roreri, the causal agent of frosty pod rot of cacao.</title>
        <authorList>
            <person name="Aime M.C."/>
            <person name="Diaz-Valderrama J.R."/>
            <person name="Kijpornyongpan T."/>
            <person name="Phillips-Mora W."/>
        </authorList>
    </citation>
    <scope>NUCLEOTIDE SEQUENCE [LARGE SCALE GENOMIC DNA]</scope>
    <source>
        <strain evidence="1 2">MCA 2952</strain>
    </source>
</reference>